<proteinExistence type="predicted"/>
<gene>
    <name evidence="1" type="ORF">AV530_017446</name>
</gene>
<accession>A0A1V4JG76</accession>
<sequence>MPEECLSASPTLRAGPLSRTWTATVRQQFFPQKGVFRFLKKALKGIQKRQSHACATIFSPGKNIWNVNEVSAELCKCISVGEETGMEKVEQDDKEAVMISSAIN</sequence>
<reference evidence="1 2" key="1">
    <citation type="submission" date="2016-02" db="EMBL/GenBank/DDBJ databases">
        <title>Band-tailed pigeon sequencing and assembly.</title>
        <authorList>
            <person name="Soares A.E."/>
            <person name="Novak B.J."/>
            <person name="Rice E.S."/>
            <person name="O'Connell B."/>
            <person name="Chang D."/>
            <person name="Weber S."/>
            <person name="Shapiro B."/>
        </authorList>
    </citation>
    <scope>NUCLEOTIDE SEQUENCE [LARGE SCALE GENOMIC DNA]</scope>
    <source>
        <strain evidence="1">BTP2013</strain>
        <tissue evidence="1">Blood</tissue>
    </source>
</reference>
<keyword evidence="2" id="KW-1185">Reference proteome</keyword>
<evidence type="ECO:0000313" key="1">
    <source>
        <dbReference type="EMBL" id="OPJ71191.1"/>
    </source>
</evidence>
<dbReference type="Proteomes" id="UP000190648">
    <property type="component" value="Unassembled WGS sequence"/>
</dbReference>
<name>A0A1V4JG76_PATFA</name>
<evidence type="ECO:0000313" key="2">
    <source>
        <dbReference type="Proteomes" id="UP000190648"/>
    </source>
</evidence>
<dbReference type="EMBL" id="LSYS01007721">
    <property type="protein sequence ID" value="OPJ71191.1"/>
    <property type="molecule type" value="Genomic_DNA"/>
</dbReference>
<dbReference type="AlphaFoldDB" id="A0A1V4JG76"/>
<comment type="caution">
    <text evidence="1">The sequence shown here is derived from an EMBL/GenBank/DDBJ whole genome shotgun (WGS) entry which is preliminary data.</text>
</comment>
<organism evidence="1 2">
    <name type="scientific">Patagioenas fasciata monilis</name>
    <dbReference type="NCBI Taxonomy" id="372326"/>
    <lineage>
        <taxon>Eukaryota</taxon>
        <taxon>Metazoa</taxon>
        <taxon>Chordata</taxon>
        <taxon>Craniata</taxon>
        <taxon>Vertebrata</taxon>
        <taxon>Euteleostomi</taxon>
        <taxon>Archelosauria</taxon>
        <taxon>Archosauria</taxon>
        <taxon>Dinosauria</taxon>
        <taxon>Saurischia</taxon>
        <taxon>Theropoda</taxon>
        <taxon>Coelurosauria</taxon>
        <taxon>Aves</taxon>
        <taxon>Neognathae</taxon>
        <taxon>Neoaves</taxon>
        <taxon>Columbimorphae</taxon>
        <taxon>Columbiformes</taxon>
        <taxon>Columbidae</taxon>
        <taxon>Patagioenas</taxon>
    </lineage>
</organism>
<protein>
    <submittedName>
        <fullName evidence="1">Uncharacterized protein</fullName>
    </submittedName>
</protein>